<dbReference type="Proteomes" id="UP000021108">
    <property type="component" value="Unassembled WGS sequence"/>
</dbReference>
<evidence type="ECO:0000313" key="1">
    <source>
        <dbReference type="EMBL" id="EXC08374.1"/>
    </source>
</evidence>
<name>A0A009QDK0_ACIBA</name>
<dbReference type="PATRIC" id="fig|1310607.3.peg.1306"/>
<gene>
    <name evidence="1" type="ORF">J506_1352</name>
</gene>
<protein>
    <submittedName>
        <fullName evidence="1">Uncharacterized protein</fullName>
    </submittedName>
</protein>
<reference evidence="1 2" key="1">
    <citation type="submission" date="2014-02" db="EMBL/GenBank/DDBJ databases">
        <title>Comparative genomics and transcriptomics to identify genetic mechanisms underlying the emergence of carbapenem resistant Acinetobacter baumannii (CRAb).</title>
        <authorList>
            <person name="Harris A.D."/>
            <person name="Johnson K.J."/>
            <person name="George J."/>
            <person name="Shefchek K."/>
            <person name="Daugherty S.C."/>
            <person name="Parankush S."/>
            <person name="Sadzewicz L."/>
            <person name="Tallon L."/>
            <person name="Sengamalay N."/>
            <person name="Hazen T.H."/>
            <person name="Rasko D.A."/>
        </authorList>
    </citation>
    <scope>NUCLEOTIDE SEQUENCE [LARGE SCALE GENOMIC DNA]</scope>
    <source>
        <strain evidence="1 2">625974</strain>
    </source>
</reference>
<dbReference type="AlphaFoldDB" id="A0A009QDK0"/>
<accession>A0A009QDK0</accession>
<dbReference type="EMBL" id="JEXD01000007">
    <property type="protein sequence ID" value="EXC08374.1"/>
    <property type="molecule type" value="Genomic_DNA"/>
</dbReference>
<sequence>MYDSYNPWRTFINILKLFSMIKASYFWAIIDLQIEQKSIQNSISLHFSG</sequence>
<comment type="caution">
    <text evidence="1">The sequence shown here is derived from an EMBL/GenBank/DDBJ whole genome shotgun (WGS) entry which is preliminary data.</text>
</comment>
<organism evidence="1 2">
    <name type="scientific">Acinetobacter baumannii 625974</name>
    <dbReference type="NCBI Taxonomy" id="1310607"/>
    <lineage>
        <taxon>Bacteria</taxon>
        <taxon>Pseudomonadati</taxon>
        <taxon>Pseudomonadota</taxon>
        <taxon>Gammaproteobacteria</taxon>
        <taxon>Moraxellales</taxon>
        <taxon>Moraxellaceae</taxon>
        <taxon>Acinetobacter</taxon>
        <taxon>Acinetobacter calcoaceticus/baumannii complex</taxon>
    </lineage>
</organism>
<evidence type="ECO:0000313" key="2">
    <source>
        <dbReference type="Proteomes" id="UP000021108"/>
    </source>
</evidence>
<proteinExistence type="predicted"/>